<name>N1R1P1_AEGTA</name>
<dbReference type="PANTHER" id="PTHR33110:SF62">
    <property type="entry name" value="DUF295 DOMAIN-CONTAINING PROTEIN"/>
    <property type="match status" value="1"/>
</dbReference>
<accession>N1R1P1</accession>
<feature type="domain" description="KIB1-4 beta-propeller" evidence="1">
    <location>
        <begin position="43"/>
        <end position="140"/>
    </location>
</feature>
<reference evidence="2" key="1">
    <citation type="submission" date="2015-06" db="UniProtKB">
        <authorList>
            <consortium name="EnsemblPlants"/>
        </authorList>
    </citation>
    <scope>IDENTIFICATION</scope>
</reference>
<evidence type="ECO:0000313" key="2">
    <source>
        <dbReference type="EnsemblPlants" id="EMT16576"/>
    </source>
</evidence>
<dbReference type="Pfam" id="PF03478">
    <property type="entry name" value="Beta-prop_KIB1-4"/>
    <property type="match status" value="1"/>
</dbReference>
<evidence type="ECO:0000259" key="1">
    <source>
        <dbReference type="Pfam" id="PF03478"/>
    </source>
</evidence>
<dbReference type="InterPro" id="IPR005174">
    <property type="entry name" value="KIB1-4_b-propeller"/>
</dbReference>
<protein>
    <recommendedName>
        <fullName evidence="1">KIB1-4 beta-propeller domain-containing protein</fullName>
    </recommendedName>
</protein>
<dbReference type="AlphaFoldDB" id="N1R1P1"/>
<sequence length="201" mass="23245">MEIVRFEVGLTKHGVFKSNPQWLFVGGLRSMVLFYQQNGGDPDEQAVYIVELHGKIVIAIRRMEWSRPRNTYVSFFSVFELAEVYGYMSKWNTWKHLKSLGDHALFLGSTFSKAMQMSADENGYLQRNNIYYSHHRCYPQKESVPGDAEEFFTASNSNGRHVYYKTHYKEDESNVGGITTVGHYVMGADKYPPVWLFPSDL</sequence>
<dbReference type="EnsemblPlants" id="EMT16576">
    <property type="protein sequence ID" value="EMT16576"/>
    <property type="gene ID" value="F775_20756"/>
</dbReference>
<dbReference type="PANTHER" id="PTHR33110">
    <property type="entry name" value="F-BOX/KELCH-REPEAT PROTEIN-RELATED"/>
    <property type="match status" value="1"/>
</dbReference>
<proteinExistence type="predicted"/>
<organism evidence="2">
    <name type="scientific">Aegilops tauschii</name>
    <name type="common">Tausch's goatgrass</name>
    <name type="synonym">Aegilops squarrosa</name>
    <dbReference type="NCBI Taxonomy" id="37682"/>
    <lineage>
        <taxon>Eukaryota</taxon>
        <taxon>Viridiplantae</taxon>
        <taxon>Streptophyta</taxon>
        <taxon>Embryophyta</taxon>
        <taxon>Tracheophyta</taxon>
        <taxon>Spermatophyta</taxon>
        <taxon>Magnoliopsida</taxon>
        <taxon>Liliopsida</taxon>
        <taxon>Poales</taxon>
        <taxon>Poaceae</taxon>
        <taxon>BOP clade</taxon>
        <taxon>Pooideae</taxon>
        <taxon>Triticodae</taxon>
        <taxon>Triticeae</taxon>
        <taxon>Triticinae</taxon>
        <taxon>Aegilops</taxon>
    </lineage>
</organism>